<name>A0A1I2EY84_9BACL</name>
<dbReference type="EMBL" id="FOMT01000005">
    <property type="protein sequence ID" value="SFE97825.1"/>
    <property type="molecule type" value="Genomic_DNA"/>
</dbReference>
<evidence type="ECO:0000313" key="2">
    <source>
        <dbReference type="EMBL" id="SFE97825.1"/>
    </source>
</evidence>
<reference evidence="3" key="1">
    <citation type="submission" date="2016-10" db="EMBL/GenBank/DDBJ databases">
        <authorList>
            <person name="Varghese N."/>
            <person name="Submissions S."/>
        </authorList>
    </citation>
    <scope>NUCLEOTIDE SEQUENCE [LARGE SCALE GENOMIC DNA]</scope>
    <source>
        <strain evidence="3">CGMCC 1.10784</strain>
    </source>
</reference>
<feature type="transmembrane region" description="Helical" evidence="1">
    <location>
        <begin position="6"/>
        <end position="21"/>
    </location>
</feature>
<evidence type="ECO:0000313" key="3">
    <source>
        <dbReference type="Proteomes" id="UP000198855"/>
    </source>
</evidence>
<sequence length="58" mass="6248">MGSVNAIFIISAFVLGGLVILKRDSLAPGLRKWMAIASIVLIAFAFFLIVYSLFTLGT</sequence>
<evidence type="ECO:0008006" key="4">
    <source>
        <dbReference type="Google" id="ProtNLM"/>
    </source>
</evidence>
<keyword evidence="1" id="KW-1133">Transmembrane helix</keyword>
<gene>
    <name evidence="2" type="ORF">SAMN05216378_4578</name>
</gene>
<keyword evidence="3" id="KW-1185">Reference proteome</keyword>
<keyword evidence="1" id="KW-0812">Transmembrane</keyword>
<dbReference type="Proteomes" id="UP000198855">
    <property type="component" value="Unassembled WGS sequence"/>
</dbReference>
<protein>
    <recommendedName>
        <fullName evidence="4">Signal transduction histidine kinase</fullName>
    </recommendedName>
</protein>
<proteinExistence type="predicted"/>
<feature type="transmembrane region" description="Helical" evidence="1">
    <location>
        <begin position="33"/>
        <end position="54"/>
    </location>
</feature>
<evidence type="ECO:0000256" key="1">
    <source>
        <dbReference type="SAM" id="Phobius"/>
    </source>
</evidence>
<dbReference type="STRING" id="1045775.SAMN05216378_4578"/>
<keyword evidence="1" id="KW-0472">Membrane</keyword>
<dbReference type="RefSeq" id="WP_175532963.1">
    <property type="nucleotide sequence ID" value="NZ_FOMT01000005.1"/>
</dbReference>
<accession>A0A1I2EY84</accession>
<dbReference type="AlphaFoldDB" id="A0A1I2EY84"/>
<organism evidence="2 3">
    <name type="scientific">Paenibacillus catalpae</name>
    <dbReference type="NCBI Taxonomy" id="1045775"/>
    <lineage>
        <taxon>Bacteria</taxon>
        <taxon>Bacillati</taxon>
        <taxon>Bacillota</taxon>
        <taxon>Bacilli</taxon>
        <taxon>Bacillales</taxon>
        <taxon>Paenibacillaceae</taxon>
        <taxon>Paenibacillus</taxon>
    </lineage>
</organism>